<comment type="caution">
    <text evidence="5">The sequence shown here is derived from an EMBL/GenBank/DDBJ whole genome shotgun (WGS) entry which is preliminary data.</text>
</comment>
<organism evidence="5 6">
    <name type="scientific">Cymbomonas tetramitiformis</name>
    <dbReference type="NCBI Taxonomy" id="36881"/>
    <lineage>
        <taxon>Eukaryota</taxon>
        <taxon>Viridiplantae</taxon>
        <taxon>Chlorophyta</taxon>
        <taxon>Pyramimonadophyceae</taxon>
        <taxon>Pyramimonadales</taxon>
        <taxon>Pyramimonadaceae</taxon>
        <taxon>Cymbomonas</taxon>
    </lineage>
</organism>
<dbReference type="EMBL" id="LGRX02008360">
    <property type="protein sequence ID" value="KAK3273624.1"/>
    <property type="molecule type" value="Genomic_DNA"/>
</dbReference>
<dbReference type="InterPro" id="IPR006145">
    <property type="entry name" value="PsdUridine_synth_RsuA/RluA"/>
</dbReference>
<dbReference type="InterPro" id="IPR020103">
    <property type="entry name" value="PsdUridine_synth_cat_dom_sf"/>
</dbReference>
<dbReference type="PANTHER" id="PTHR21600">
    <property type="entry name" value="MITOCHONDRIAL RNA PSEUDOURIDINE SYNTHASE"/>
    <property type="match status" value="1"/>
</dbReference>
<dbReference type="PANTHER" id="PTHR21600:SF91">
    <property type="entry name" value="DUAL-SPECIFICITY RNA PSEUDOURIDINE SYNTHASE RLUA"/>
    <property type="match status" value="1"/>
</dbReference>
<name>A0AAE0G8U8_9CHLO</name>
<protein>
    <recommendedName>
        <fullName evidence="4">Pseudouridine synthase RsuA/RluA-like domain-containing protein</fullName>
    </recommendedName>
</protein>
<evidence type="ECO:0000259" key="4">
    <source>
        <dbReference type="Pfam" id="PF00849"/>
    </source>
</evidence>
<dbReference type="Gene3D" id="3.30.2350.10">
    <property type="entry name" value="Pseudouridine synthase"/>
    <property type="match status" value="2"/>
</dbReference>
<dbReference type="GO" id="GO:0009982">
    <property type="term" value="F:pseudouridine synthase activity"/>
    <property type="evidence" value="ECO:0007669"/>
    <property type="project" value="InterPro"/>
</dbReference>
<dbReference type="InterPro" id="IPR050188">
    <property type="entry name" value="RluA_PseudoU_synthase"/>
</dbReference>
<evidence type="ECO:0000313" key="6">
    <source>
        <dbReference type="Proteomes" id="UP001190700"/>
    </source>
</evidence>
<dbReference type="Proteomes" id="UP001190700">
    <property type="component" value="Unassembled WGS sequence"/>
</dbReference>
<dbReference type="GO" id="GO:0003723">
    <property type="term" value="F:RNA binding"/>
    <property type="evidence" value="ECO:0007669"/>
    <property type="project" value="InterPro"/>
</dbReference>
<feature type="region of interest" description="Disordered" evidence="3">
    <location>
        <begin position="344"/>
        <end position="364"/>
    </location>
</feature>
<evidence type="ECO:0000313" key="5">
    <source>
        <dbReference type="EMBL" id="KAK3273624.1"/>
    </source>
</evidence>
<proteinExistence type="predicted"/>
<feature type="compositionally biased region" description="Basic and acidic residues" evidence="3">
    <location>
        <begin position="310"/>
        <end position="325"/>
    </location>
</feature>
<reference evidence="5 6" key="1">
    <citation type="journal article" date="2015" name="Genome Biol. Evol.">
        <title>Comparative Genomics of a Bacterivorous Green Alga Reveals Evolutionary Causalities and Consequences of Phago-Mixotrophic Mode of Nutrition.</title>
        <authorList>
            <person name="Burns J.A."/>
            <person name="Paasch A."/>
            <person name="Narechania A."/>
            <person name="Kim E."/>
        </authorList>
    </citation>
    <scope>NUCLEOTIDE SEQUENCE [LARGE SCALE GENOMIC DNA]</scope>
    <source>
        <strain evidence="5 6">PLY_AMNH</strain>
    </source>
</reference>
<accession>A0AAE0G8U8</accession>
<dbReference type="CDD" id="cd02869">
    <property type="entry name" value="PseudoU_synth_RluA_like"/>
    <property type="match status" value="2"/>
</dbReference>
<dbReference type="Pfam" id="PF00849">
    <property type="entry name" value="PseudoU_synth_2"/>
    <property type="match status" value="2"/>
</dbReference>
<dbReference type="GO" id="GO:0008033">
    <property type="term" value="P:tRNA processing"/>
    <property type="evidence" value="ECO:0007669"/>
    <property type="project" value="UniProtKB-KW"/>
</dbReference>
<sequence length="612" mass="66782">MSFLVKFATVVLVRNGSVKFGYRGQSFTRSPSKWGYPHRLRNISVCTVSGPKEDSHNFNARGALETSRSPQAADRALAVSNFVDIIFEDDDYFFVNKPPGISVAGEAGEPNGFHERVKLHARQTYGHWPNLLHRLDKPTSGIMCYAKTEAAAKHYLRLQQTRGAITKDYLAVVQGGPQRDSGRIHGGICKSRDCTTFVVRGRRSGKEVLTTYRVLARGPSSAPKLGDLCGISLRLFTGRKHQIRASLRKLGCPIVGDEQYGGAPFHRLLLHAHRLAFTGEDGVLYDVRCLPKWGEGLDDLVVPTQRKQRTHDVAQPEDQAGHEGRPGMLRQADADAITRVENKTKGDLAPMSGAQPAAKQRGAVEPKHEMELGASDPASTWRIVLEEWSLLVVDKGHGLLTVPGKGPAKADCLLSRLRDAGWDGISHAPHRLDRDTSGLVALGRTAEAHRSLATQFQARTIGKRYEALVLGWPATDEGEVDVPIGKLLEANVKFGRMVVVPADSGGIVNGHAVEGARSCLTQWRVVERGVRKSGHDHPVQYARVALIPVTGRAHQLRVHMQHIGHPILGDQLHGTGIAIAASSRLCLHAAALSFNHPEDACLEVKAESPVPF</sequence>
<keyword evidence="2" id="KW-0413">Isomerase</keyword>
<dbReference type="AlphaFoldDB" id="A0AAE0G8U8"/>
<feature type="region of interest" description="Disordered" evidence="3">
    <location>
        <begin position="307"/>
        <end position="326"/>
    </location>
</feature>
<dbReference type="GO" id="GO:0000455">
    <property type="term" value="P:enzyme-directed rRNA pseudouridine synthesis"/>
    <property type="evidence" value="ECO:0007669"/>
    <property type="project" value="TreeGrafter"/>
</dbReference>
<feature type="domain" description="Pseudouridine synthase RsuA/RluA-like" evidence="4">
    <location>
        <begin position="91"/>
        <end position="247"/>
    </location>
</feature>
<dbReference type="SUPFAM" id="SSF55120">
    <property type="entry name" value="Pseudouridine synthase"/>
    <property type="match status" value="2"/>
</dbReference>
<evidence type="ECO:0000256" key="3">
    <source>
        <dbReference type="SAM" id="MobiDB-lite"/>
    </source>
</evidence>
<feature type="domain" description="Pseudouridine synthase RsuA/RluA-like" evidence="4">
    <location>
        <begin position="390"/>
        <end position="562"/>
    </location>
</feature>
<keyword evidence="6" id="KW-1185">Reference proteome</keyword>
<keyword evidence="1" id="KW-0819">tRNA processing</keyword>
<evidence type="ECO:0000256" key="2">
    <source>
        <dbReference type="ARBA" id="ARBA00023235"/>
    </source>
</evidence>
<gene>
    <name evidence="5" type="ORF">CYMTET_18146</name>
</gene>
<evidence type="ECO:0000256" key="1">
    <source>
        <dbReference type="ARBA" id="ARBA00022694"/>
    </source>
</evidence>